<dbReference type="InterPro" id="IPR005612">
    <property type="entry name" value="CCAAT-binding_factor"/>
</dbReference>
<evidence type="ECO:0000256" key="2">
    <source>
        <dbReference type="SAM" id="MobiDB-lite"/>
    </source>
</evidence>
<dbReference type="OrthoDB" id="10263185at2759"/>
<feature type="domain" description="CCAAT-binding factor" evidence="3">
    <location>
        <begin position="313"/>
        <end position="470"/>
    </location>
</feature>
<dbReference type="GO" id="GO:0030692">
    <property type="term" value="C:Noc4p-Nop14p complex"/>
    <property type="evidence" value="ECO:0007669"/>
    <property type="project" value="TreeGrafter"/>
</dbReference>
<dbReference type="EMBL" id="KZ678140">
    <property type="protein sequence ID" value="PSN63080.1"/>
    <property type="molecule type" value="Genomic_DNA"/>
</dbReference>
<dbReference type="PANTHER" id="PTHR12455">
    <property type="entry name" value="NUCLEOLAR COMPLEX PROTEIN 4"/>
    <property type="match status" value="1"/>
</dbReference>
<dbReference type="GO" id="GO:0032040">
    <property type="term" value="C:small-subunit processome"/>
    <property type="evidence" value="ECO:0007669"/>
    <property type="project" value="TreeGrafter"/>
</dbReference>
<dbReference type="Proteomes" id="UP000240883">
    <property type="component" value="Unassembled WGS sequence"/>
</dbReference>
<organism evidence="4 5">
    <name type="scientific">Corynespora cassiicola Philippines</name>
    <dbReference type="NCBI Taxonomy" id="1448308"/>
    <lineage>
        <taxon>Eukaryota</taxon>
        <taxon>Fungi</taxon>
        <taxon>Dikarya</taxon>
        <taxon>Ascomycota</taxon>
        <taxon>Pezizomycotina</taxon>
        <taxon>Dothideomycetes</taxon>
        <taxon>Pleosporomycetidae</taxon>
        <taxon>Pleosporales</taxon>
        <taxon>Corynesporascaceae</taxon>
        <taxon>Corynespora</taxon>
    </lineage>
</organism>
<evidence type="ECO:0000313" key="5">
    <source>
        <dbReference type="Proteomes" id="UP000240883"/>
    </source>
</evidence>
<protein>
    <submittedName>
        <fullName evidence="4">CBF-domain-containing protein</fullName>
    </submittedName>
</protein>
<feature type="compositionally biased region" description="Basic and acidic residues" evidence="2">
    <location>
        <begin position="10"/>
        <end position="20"/>
    </location>
</feature>
<evidence type="ECO:0000256" key="1">
    <source>
        <dbReference type="ARBA" id="ARBA00007797"/>
    </source>
</evidence>
<dbReference type="PANTHER" id="PTHR12455:SF0">
    <property type="entry name" value="NUCLEOLAR COMPLEX PROTEIN 4 HOMOLOG"/>
    <property type="match status" value="1"/>
</dbReference>
<evidence type="ECO:0000259" key="3">
    <source>
        <dbReference type="Pfam" id="PF03914"/>
    </source>
</evidence>
<feature type="region of interest" description="Disordered" evidence="2">
    <location>
        <begin position="1"/>
        <end position="33"/>
    </location>
</feature>
<gene>
    <name evidence="4" type="ORF">BS50DRAFT_576897</name>
</gene>
<name>A0A2T2NCH2_CORCC</name>
<dbReference type="GO" id="GO:0042254">
    <property type="term" value="P:ribosome biogenesis"/>
    <property type="evidence" value="ECO:0007669"/>
    <property type="project" value="InterPro"/>
</dbReference>
<dbReference type="InterPro" id="IPR027193">
    <property type="entry name" value="Noc4"/>
</dbReference>
<comment type="similarity">
    <text evidence="1">Belongs to the CBF/MAK21 family.</text>
</comment>
<dbReference type="STRING" id="1448308.A0A2T2NCH2"/>
<accession>A0A2T2NCH2</accession>
<proteinExistence type="inferred from homology"/>
<keyword evidence="5" id="KW-1185">Reference proteome</keyword>
<reference evidence="4 5" key="1">
    <citation type="journal article" date="2018" name="Front. Microbiol.">
        <title>Genome-Wide Analysis of Corynespora cassiicola Leaf Fall Disease Putative Effectors.</title>
        <authorList>
            <person name="Lopez D."/>
            <person name="Ribeiro S."/>
            <person name="Label P."/>
            <person name="Fumanal B."/>
            <person name="Venisse J.S."/>
            <person name="Kohler A."/>
            <person name="de Oliveira R.R."/>
            <person name="Labutti K."/>
            <person name="Lipzen A."/>
            <person name="Lail K."/>
            <person name="Bauer D."/>
            <person name="Ohm R.A."/>
            <person name="Barry K.W."/>
            <person name="Spatafora J."/>
            <person name="Grigoriev I.V."/>
            <person name="Martin F.M."/>
            <person name="Pujade-Renaud V."/>
        </authorList>
    </citation>
    <scope>NUCLEOTIDE SEQUENCE [LARGE SCALE GENOMIC DNA]</scope>
    <source>
        <strain evidence="4 5">Philippines</strain>
    </source>
</reference>
<dbReference type="Pfam" id="PF03914">
    <property type="entry name" value="CBF"/>
    <property type="match status" value="1"/>
</dbReference>
<evidence type="ECO:0000313" key="4">
    <source>
        <dbReference type="EMBL" id="PSN63080.1"/>
    </source>
</evidence>
<dbReference type="AlphaFoldDB" id="A0A2T2NCH2"/>
<sequence length="539" mass="61728">MSGIKRKREAGKSDRRESKSKTRRKSSNNEGDDLQANILQLESQILESRRHYNNIATLIQQTKQDDVESEAPVLAAVALCRVFSRLLATGDMEKRKGMPDSEVVIVKWLKERYREFQGILVDLFLRSENAPNQSVALNLLMRLVKEESKAQKDYNLKNGPLPKIIHTILSLPEGELVRDEFAEKFFKQFDDIRYHTFQTIKNTLDSDLEKITERLIAVNSLNMLLSLETVPASKSDIQNFYTEAQTKSPISSLNAYKSKAQEAWLAVLRAGITKEQRKSILTVFSYQIAPWFTQPEMLMDFLTDSYDVGGATSLLALSGLYYLISEKNLDYPSFYLKLYSLLDEGLLHSKHRSRFFRLLDTFMASTHLPATLVASFIKRLSRLALHGPPAGVVIVVPWVYNMFKRHPACTFMMHREVRDPNKKKELEEEGMDDPFDMDEQDPLLTNAIDSSVWELVSLQSHYHPNVATLAKIISEQFTKRAYNLEDFLDHSYSALLDTELARDLKKDPEVEFEIPKRIFTAEEGLGSLGQLMTQVIQAK</sequence>